<dbReference type="InterPro" id="IPR025402">
    <property type="entry name" value="DMP19_C"/>
</dbReference>
<feature type="signal peptide" evidence="1">
    <location>
        <begin position="1"/>
        <end position="24"/>
    </location>
</feature>
<gene>
    <name evidence="3" type="ORF">EWE75_09520</name>
</gene>
<keyword evidence="1" id="KW-0732">Signal</keyword>
<dbReference type="Pfam" id="PF14300">
    <property type="entry name" value="DMP19"/>
    <property type="match status" value="1"/>
</dbReference>
<dbReference type="EMBL" id="SGIS01000012">
    <property type="protein sequence ID" value="RZF64629.1"/>
    <property type="molecule type" value="Genomic_DNA"/>
</dbReference>
<dbReference type="AlphaFoldDB" id="A0A4Q6Y5B1"/>
<comment type="caution">
    <text evidence="3">The sequence shown here is derived from an EMBL/GenBank/DDBJ whole genome shotgun (WGS) entry which is preliminary data.</text>
</comment>
<dbReference type="Gene3D" id="1.20.1420.60">
    <property type="match status" value="1"/>
</dbReference>
<dbReference type="OrthoDB" id="7605676at2"/>
<evidence type="ECO:0000259" key="2">
    <source>
        <dbReference type="Pfam" id="PF14300"/>
    </source>
</evidence>
<dbReference type="Proteomes" id="UP000292085">
    <property type="component" value="Unassembled WGS sequence"/>
</dbReference>
<sequence>MKPSLRYRCRLYNKALIHPTPAWARLAAPPFALSEEMKTMSMPILLPEGALDEVDATVESFFSLVDAAIPGKVRWNTDGTDEVVNLYHALQYEGEVNNGGHDQYFHNQNGHTPVYVSALAGLRLIGALPYAELVEAMLSWAEDHPEETHGTLDSPVSPTLERLDERFFEISEERLVRKLVQEWLRRSPEVWAVPYDEFWATVFRYQGL</sequence>
<protein>
    <submittedName>
        <fullName evidence="3">DUF4375 domain-containing protein</fullName>
    </submittedName>
</protein>
<evidence type="ECO:0000313" key="3">
    <source>
        <dbReference type="EMBL" id="RZF64629.1"/>
    </source>
</evidence>
<accession>A0A4Q6Y5B1</accession>
<keyword evidence="4" id="KW-1185">Reference proteome</keyword>
<name>A0A4Q6Y5B1_9SPHN</name>
<feature type="chain" id="PRO_5020573113" evidence="1">
    <location>
        <begin position="25"/>
        <end position="208"/>
    </location>
</feature>
<proteinExistence type="predicted"/>
<evidence type="ECO:0000313" key="4">
    <source>
        <dbReference type="Proteomes" id="UP000292085"/>
    </source>
</evidence>
<organism evidence="3 4">
    <name type="scientific">Sphingomonas populi</name>
    <dbReference type="NCBI Taxonomy" id="2484750"/>
    <lineage>
        <taxon>Bacteria</taxon>
        <taxon>Pseudomonadati</taxon>
        <taxon>Pseudomonadota</taxon>
        <taxon>Alphaproteobacteria</taxon>
        <taxon>Sphingomonadales</taxon>
        <taxon>Sphingomonadaceae</taxon>
        <taxon>Sphingomonas</taxon>
    </lineage>
</organism>
<evidence type="ECO:0000256" key="1">
    <source>
        <dbReference type="SAM" id="SignalP"/>
    </source>
</evidence>
<feature type="domain" description="DNA mimic protein DMP19 C-terminal" evidence="2">
    <location>
        <begin position="82"/>
        <end position="186"/>
    </location>
</feature>
<reference evidence="3 4" key="1">
    <citation type="submission" date="2019-02" db="EMBL/GenBank/DDBJ databases">
        <authorList>
            <person name="Li Y."/>
        </authorList>
    </citation>
    <scope>NUCLEOTIDE SEQUENCE [LARGE SCALE GENOMIC DNA]</scope>
    <source>
        <strain evidence="3 4">3-7</strain>
    </source>
</reference>